<dbReference type="Proteomes" id="UP001162131">
    <property type="component" value="Unassembled WGS sequence"/>
</dbReference>
<organism evidence="2 3">
    <name type="scientific">Blepharisma stoltei</name>
    <dbReference type="NCBI Taxonomy" id="1481888"/>
    <lineage>
        <taxon>Eukaryota</taxon>
        <taxon>Sar</taxon>
        <taxon>Alveolata</taxon>
        <taxon>Ciliophora</taxon>
        <taxon>Postciliodesmatophora</taxon>
        <taxon>Heterotrichea</taxon>
        <taxon>Heterotrichida</taxon>
        <taxon>Blepharismidae</taxon>
        <taxon>Blepharisma</taxon>
    </lineage>
</organism>
<evidence type="ECO:0000313" key="3">
    <source>
        <dbReference type="Proteomes" id="UP001162131"/>
    </source>
</evidence>
<feature type="region of interest" description="Disordered" evidence="1">
    <location>
        <begin position="43"/>
        <end position="247"/>
    </location>
</feature>
<proteinExistence type="predicted"/>
<feature type="compositionally biased region" description="Basic and acidic residues" evidence="1">
    <location>
        <begin position="59"/>
        <end position="71"/>
    </location>
</feature>
<evidence type="ECO:0000256" key="1">
    <source>
        <dbReference type="SAM" id="MobiDB-lite"/>
    </source>
</evidence>
<gene>
    <name evidence="2" type="ORF">BSTOLATCC_MIC20971</name>
</gene>
<reference evidence="2" key="1">
    <citation type="submission" date="2021-09" db="EMBL/GenBank/DDBJ databases">
        <authorList>
            <consortium name="AG Swart"/>
            <person name="Singh M."/>
            <person name="Singh A."/>
            <person name="Seah K."/>
            <person name="Emmerich C."/>
        </authorList>
    </citation>
    <scope>NUCLEOTIDE SEQUENCE</scope>
    <source>
        <strain evidence="2">ATCC30299</strain>
    </source>
</reference>
<dbReference type="EMBL" id="CAJZBQ010000020">
    <property type="protein sequence ID" value="CAG9318498.1"/>
    <property type="molecule type" value="Genomic_DNA"/>
</dbReference>
<accession>A0AAU9IXW4</accession>
<name>A0AAU9IXW4_9CILI</name>
<feature type="compositionally biased region" description="Basic and acidic residues" evidence="1">
    <location>
        <begin position="84"/>
        <end position="247"/>
    </location>
</feature>
<evidence type="ECO:0000313" key="2">
    <source>
        <dbReference type="EMBL" id="CAG9318498.1"/>
    </source>
</evidence>
<sequence length="442" mass="50915">MDWTAIKGVVDELITEKLSGLQEAFHAQTIYLEDLINKLEASKKAEKRTGSAGKVRPKPNVEDHSSPDNPKRPKTAQVSLGKEVLTEEVKKEKEEEAKKKAEFKAQKDLEIKKHQDEIKKKKQEELEKKKEQEEKKREAKEKAKEEENKKKEEAKKKKVEEEAKKKEEFKAKQAQEAEKKRKELEEKNKQIEEKKKKKEEEKKKSGEEEKKEPKKKEDKKEEKKKVSPTKKKEVTKKAEEEKKEEPVAEIKIDRPSYSTLAEVQEALKQLTENGSEIPDPPPFTLLSKSKEALKVINIIEEELFYLTQLAPVDTILIFRLFFQLAGQSLPESNEEAWAQCQTYLADIRNKDAHDGKTLSEMIEEKASTFDFSFENIEKCEQLARGHHGKLNPNYHKDSSPLAGCMAFIVRDGLEYAGIAKSEGPSKLYGYLLYKQTKLTESA</sequence>
<protein>
    <submittedName>
        <fullName evidence="2">Uncharacterized protein</fullName>
    </submittedName>
</protein>
<dbReference type="AlphaFoldDB" id="A0AAU9IXW4"/>
<keyword evidence="3" id="KW-1185">Reference proteome</keyword>
<comment type="caution">
    <text evidence="2">The sequence shown here is derived from an EMBL/GenBank/DDBJ whole genome shotgun (WGS) entry which is preliminary data.</text>
</comment>